<dbReference type="GO" id="GO:0003735">
    <property type="term" value="F:structural constituent of ribosome"/>
    <property type="evidence" value="ECO:0007669"/>
    <property type="project" value="InterPro"/>
</dbReference>
<gene>
    <name evidence="5" type="primary">rplD</name>
    <name evidence="7" type="ORF">A3K51_00880</name>
</gene>
<dbReference type="Pfam" id="PF00573">
    <property type="entry name" value="Ribosomal_L4"/>
    <property type="match status" value="1"/>
</dbReference>
<comment type="subunit">
    <text evidence="5">Part of the 50S ribosomal subunit.</text>
</comment>
<comment type="caution">
    <text evidence="7">The sequence shown here is derived from an EMBL/GenBank/DDBJ whole genome shotgun (WGS) entry which is preliminary data.</text>
</comment>
<proteinExistence type="inferred from homology"/>
<dbReference type="GO" id="GO:0006412">
    <property type="term" value="P:translation"/>
    <property type="evidence" value="ECO:0007669"/>
    <property type="project" value="UniProtKB-UniRule"/>
</dbReference>
<reference evidence="7 8" key="1">
    <citation type="journal article" date="2016" name="Nat. Commun.">
        <title>Thousands of microbial genomes shed light on interconnected biogeochemical processes in an aquifer system.</title>
        <authorList>
            <person name="Anantharaman K."/>
            <person name="Brown C.T."/>
            <person name="Hug L.A."/>
            <person name="Sharon I."/>
            <person name="Castelle C.J."/>
            <person name="Probst A.J."/>
            <person name="Thomas B.C."/>
            <person name="Singh A."/>
            <person name="Wilkins M.J."/>
            <person name="Karaoz U."/>
            <person name="Brodie E.L."/>
            <person name="Williams K.H."/>
            <person name="Hubbard S.S."/>
            <person name="Banfield J.F."/>
        </authorList>
    </citation>
    <scope>NUCLEOTIDE SEQUENCE [LARGE SCALE GENOMIC DNA]</scope>
</reference>
<comment type="similarity">
    <text evidence="1 5">Belongs to the universal ribosomal protein uL4 family.</text>
</comment>
<dbReference type="EMBL" id="METD01000001">
    <property type="protein sequence ID" value="OGB73868.1"/>
    <property type="molecule type" value="Genomic_DNA"/>
</dbReference>
<name>A0A1F4NRI2_UNCK3</name>
<keyword evidence="5" id="KW-0699">rRNA-binding</keyword>
<evidence type="ECO:0000313" key="7">
    <source>
        <dbReference type="EMBL" id="OGB73868.1"/>
    </source>
</evidence>
<dbReference type="InterPro" id="IPR013005">
    <property type="entry name" value="Ribosomal_uL4-like"/>
</dbReference>
<dbReference type="NCBIfam" id="TIGR03953">
    <property type="entry name" value="rplD_bact"/>
    <property type="match status" value="1"/>
</dbReference>
<comment type="function">
    <text evidence="5">Forms part of the polypeptide exit tunnel.</text>
</comment>
<keyword evidence="2 5" id="KW-0689">Ribosomal protein</keyword>
<evidence type="ECO:0000256" key="5">
    <source>
        <dbReference type="HAMAP-Rule" id="MF_01328"/>
    </source>
</evidence>
<dbReference type="Gene3D" id="3.40.1370.10">
    <property type="match status" value="1"/>
</dbReference>
<protein>
    <recommendedName>
        <fullName evidence="4 5">Large ribosomal subunit protein uL4</fullName>
    </recommendedName>
</protein>
<dbReference type="Proteomes" id="UP000178085">
    <property type="component" value="Unassembled WGS sequence"/>
</dbReference>
<evidence type="ECO:0000256" key="1">
    <source>
        <dbReference type="ARBA" id="ARBA00010528"/>
    </source>
</evidence>
<evidence type="ECO:0000256" key="4">
    <source>
        <dbReference type="ARBA" id="ARBA00035244"/>
    </source>
</evidence>
<evidence type="ECO:0000256" key="3">
    <source>
        <dbReference type="ARBA" id="ARBA00023274"/>
    </source>
</evidence>
<dbReference type="PANTHER" id="PTHR10746:SF6">
    <property type="entry name" value="LARGE RIBOSOMAL SUBUNIT PROTEIN UL4M"/>
    <property type="match status" value="1"/>
</dbReference>
<sequence>MLQPVSANDLSVTGIKSNPVLLRQVVLAYLANQRQANAHTKKRGEVSGGGRKPWKQKGTGRARVGSSRTPLWRGGGVIFGPNNLRNYDQILTIRTRRQALGAALQAQAQAGNIKSIILPDGLVKTKDVKQQLPELYGLRDVLLVLPDDKLKRVFRNLSNVHIASVAQLTAWDILAAHTIVLADNTAEQFKSRIK</sequence>
<keyword evidence="5" id="KW-0694">RNA-binding</keyword>
<evidence type="ECO:0000313" key="8">
    <source>
        <dbReference type="Proteomes" id="UP000178085"/>
    </source>
</evidence>
<feature type="region of interest" description="Disordered" evidence="6">
    <location>
        <begin position="38"/>
        <end position="68"/>
    </location>
</feature>
<dbReference type="PANTHER" id="PTHR10746">
    <property type="entry name" value="50S RIBOSOMAL PROTEIN L4"/>
    <property type="match status" value="1"/>
</dbReference>
<evidence type="ECO:0000256" key="2">
    <source>
        <dbReference type="ARBA" id="ARBA00022980"/>
    </source>
</evidence>
<organism evidence="7 8">
    <name type="scientific">candidate division Kazan bacterium RIFCSPLOWO2_01_FULL_45_19</name>
    <dbReference type="NCBI Taxonomy" id="1798538"/>
    <lineage>
        <taxon>Bacteria</taxon>
        <taxon>Bacteria division Kazan-3B-28</taxon>
    </lineage>
</organism>
<accession>A0A1F4NRI2</accession>
<dbReference type="InterPro" id="IPR002136">
    <property type="entry name" value="Ribosomal_uL4"/>
</dbReference>
<dbReference type="AlphaFoldDB" id="A0A1F4NRI2"/>
<dbReference type="GO" id="GO:0005840">
    <property type="term" value="C:ribosome"/>
    <property type="evidence" value="ECO:0007669"/>
    <property type="project" value="UniProtKB-KW"/>
</dbReference>
<evidence type="ECO:0000256" key="6">
    <source>
        <dbReference type="SAM" id="MobiDB-lite"/>
    </source>
</evidence>
<dbReference type="InterPro" id="IPR023574">
    <property type="entry name" value="Ribosomal_uL4_dom_sf"/>
</dbReference>
<dbReference type="HAMAP" id="MF_01328_B">
    <property type="entry name" value="Ribosomal_uL4_B"/>
    <property type="match status" value="1"/>
</dbReference>
<dbReference type="GO" id="GO:0019843">
    <property type="term" value="F:rRNA binding"/>
    <property type="evidence" value="ECO:0007669"/>
    <property type="project" value="UniProtKB-UniRule"/>
</dbReference>
<dbReference type="GO" id="GO:1990904">
    <property type="term" value="C:ribonucleoprotein complex"/>
    <property type="evidence" value="ECO:0007669"/>
    <property type="project" value="UniProtKB-KW"/>
</dbReference>
<comment type="function">
    <text evidence="5">One of the primary rRNA binding proteins, this protein initially binds near the 5'-end of the 23S rRNA. It is important during the early stages of 50S assembly. It makes multiple contacts with different domains of the 23S rRNA in the assembled 50S subunit and ribosome.</text>
</comment>
<keyword evidence="3 5" id="KW-0687">Ribonucleoprotein</keyword>
<dbReference type="SUPFAM" id="SSF52166">
    <property type="entry name" value="Ribosomal protein L4"/>
    <property type="match status" value="1"/>
</dbReference>